<evidence type="ECO:0000313" key="1">
    <source>
        <dbReference type="EMBL" id="QHU23153.1"/>
    </source>
</evidence>
<reference evidence="1" key="1">
    <citation type="journal article" date="2020" name="Nature">
        <title>Giant virus diversity and host interactions through global metagenomics.</title>
        <authorList>
            <person name="Schulz F."/>
            <person name="Roux S."/>
            <person name="Paez-Espino D."/>
            <person name="Jungbluth S."/>
            <person name="Walsh D.A."/>
            <person name="Denef V.J."/>
            <person name="McMahon K.D."/>
            <person name="Konstantinidis K.T."/>
            <person name="Eloe-Fadrosh E.A."/>
            <person name="Kyrpides N.C."/>
            <person name="Woyke T."/>
        </authorList>
    </citation>
    <scope>NUCLEOTIDE SEQUENCE</scope>
    <source>
        <strain evidence="1">GVMAG-S-ERX555907-63</strain>
    </source>
</reference>
<dbReference type="EMBL" id="MN741025">
    <property type="protein sequence ID" value="QHU23153.1"/>
    <property type="molecule type" value="Genomic_DNA"/>
</dbReference>
<proteinExistence type="predicted"/>
<protein>
    <submittedName>
        <fullName evidence="1">Uncharacterized protein</fullName>
    </submittedName>
</protein>
<name>A0A6C0L0S4_9ZZZZ</name>
<accession>A0A6C0L0S4</accession>
<organism evidence="1">
    <name type="scientific">viral metagenome</name>
    <dbReference type="NCBI Taxonomy" id="1070528"/>
    <lineage>
        <taxon>unclassified sequences</taxon>
        <taxon>metagenomes</taxon>
        <taxon>organismal metagenomes</taxon>
    </lineage>
</organism>
<dbReference type="AlphaFoldDB" id="A0A6C0L0S4"/>
<sequence length="111" mass="13596">MKKTVTFSSDTKFDEQHERNLGSKMLLIFLKAKAKHPVFTWNLIRYILRKKELINLESAKKKKKQFRNNIEIQKYLAKIKKKRERFIRYSEMINMSKEDFRIVIMSDKDYF</sequence>